<keyword evidence="2" id="KW-1185">Reference proteome</keyword>
<gene>
    <name evidence="1" type="ORF">HII17_14030</name>
</gene>
<name>A0A7Y0Q7X9_9GAMM</name>
<evidence type="ECO:0000313" key="2">
    <source>
        <dbReference type="Proteomes" id="UP000568664"/>
    </source>
</evidence>
<protein>
    <submittedName>
        <fullName evidence="1">Uncharacterized protein</fullName>
    </submittedName>
</protein>
<accession>A0A7Y0Q7X9</accession>
<organism evidence="1 2">
    <name type="scientific">Thalassotalea algicola</name>
    <dbReference type="NCBI Taxonomy" id="2716224"/>
    <lineage>
        <taxon>Bacteria</taxon>
        <taxon>Pseudomonadati</taxon>
        <taxon>Pseudomonadota</taxon>
        <taxon>Gammaproteobacteria</taxon>
        <taxon>Alteromonadales</taxon>
        <taxon>Colwelliaceae</taxon>
        <taxon>Thalassotalea</taxon>
    </lineage>
</organism>
<evidence type="ECO:0000313" key="1">
    <source>
        <dbReference type="EMBL" id="NMP32676.1"/>
    </source>
</evidence>
<comment type="caution">
    <text evidence="1">The sequence shown here is derived from an EMBL/GenBank/DDBJ whole genome shotgun (WGS) entry which is preliminary data.</text>
</comment>
<dbReference type="Proteomes" id="UP000568664">
    <property type="component" value="Unassembled WGS sequence"/>
</dbReference>
<dbReference type="AlphaFoldDB" id="A0A7Y0Q7X9"/>
<reference evidence="1 2" key="1">
    <citation type="submission" date="2020-04" db="EMBL/GenBank/DDBJ databases">
        <title>Thalassotalea sp. M1531, isolated from the surface of marine red alga.</title>
        <authorList>
            <person name="Pang L."/>
            <person name="Lu D.-C."/>
        </authorList>
    </citation>
    <scope>NUCLEOTIDE SEQUENCE [LARGE SCALE GENOMIC DNA]</scope>
    <source>
        <strain evidence="1 2">M1531</strain>
    </source>
</reference>
<proteinExistence type="predicted"/>
<sequence>MINLDKSVNHIDNNRAKFLLYCNDMLRLIDPDKNASFDCDQWVIPFTTSNKSKNEKLVATLNFSDFNTETLKFQQSLRIEFQVGEFINLSIVEFAKWLFLQQRHDNTLDYRSVWYLGMLKMLFAYLREQNADSLEQSTLEGFFSLCLTHDFVSGNFIKRLSSPAYGSRFRTFNVANIARTLRLHSVDSVVTNIHEDDLNKAFNFACLAQMNMTLADYKKGGTFDFLTLDVGKHYIDYCANFFEQNIVFATALRCSLMSLGMDTDEVGNRDEWKLLFNENSDGSLKELFYQLFIKNYNELVVKYHAFNIEKLNKVISSLKLDSSRFDAYEFVRSLLYARYYDDQLKKREHILSEYAASLNGDNAGFCINFTLQEFDNCCDKLLTKELIDIDKAKNILSQYSQRFSTNTRVSIGSYFNDVEAAGTTAFVAYTGWRASEYGFPNSALKSAVNKDILDAVYSPFRFYIKWLSPKTNGDTLLEREITLSSTILVKQLSTLNQFKNNGFALTSTVLGNNTQIERQISNMVTRHWQSFPKNYTTFTELDELQLLTAKDSECDLLEQKNKQKLAKKYDLESRAVKELIELRDKLRKDNQVLALVARKYLVDGKTLSFAETIRRYVNQEIDLASKEILVQRLSTETLAYIKANPDGMGKSDVKAIIDELTAGIFKATPHALRHIWAEAVLRRYKGDVGKFIRANFKHIDERFFMAYLKGKEARAIMQVAKRTTINHIVRFRIKSLSDDERHYAGQFDRFVNKAAVITKVHSQADYEKLANKIVSDRVVDIKVNAWNTCVLRKGTYANAMCSENGMPQRHKAAPKLCLGCINGDIEEGNFSGIVVYIKPDIEACRNPNLPMFIKRLHLVTVRLALKRIQELSKSSDDSRYPKFIEYVKETIEMVTRLEEVS</sequence>
<dbReference type="RefSeq" id="WP_169075978.1">
    <property type="nucleotide sequence ID" value="NZ_JABBXH010000004.1"/>
</dbReference>
<dbReference type="EMBL" id="JABBXH010000004">
    <property type="protein sequence ID" value="NMP32676.1"/>
    <property type="molecule type" value="Genomic_DNA"/>
</dbReference>